<keyword evidence="5" id="KW-0233">DNA recombination</keyword>
<dbReference type="GO" id="GO:0008270">
    <property type="term" value="F:zinc ion binding"/>
    <property type="evidence" value="ECO:0007669"/>
    <property type="project" value="UniProtKB-KW"/>
</dbReference>
<name>A0A381S733_9ZZZZ</name>
<dbReference type="Pfam" id="PF02132">
    <property type="entry name" value="RecR_ZnF"/>
    <property type="match status" value="1"/>
</dbReference>
<dbReference type="GO" id="GO:0006281">
    <property type="term" value="P:DNA repair"/>
    <property type="evidence" value="ECO:0007669"/>
    <property type="project" value="UniProtKB-KW"/>
</dbReference>
<keyword evidence="3" id="KW-0863">Zinc-finger</keyword>
<dbReference type="Pfam" id="PF13662">
    <property type="entry name" value="Toprim_4"/>
    <property type="match status" value="1"/>
</dbReference>
<evidence type="ECO:0000259" key="7">
    <source>
        <dbReference type="PROSITE" id="PS50880"/>
    </source>
</evidence>
<dbReference type="SMART" id="SM00493">
    <property type="entry name" value="TOPRIM"/>
    <property type="match status" value="1"/>
</dbReference>
<evidence type="ECO:0000256" key="1">
    <source>
        <dbReference type="ARBA" id="ARBA00022723"/>
    </source>
</evidence>
<evidence type="ECO:0000256" key="6">
    <source>
        <dbReference type="ARBA" id="ARBA00023204"/>
    </source>
</evidence>
<dbReference type="Gene3D" id="6.10.250.240">
    <property type="match status" value="1"/>
</dbReference>
<dbReference type="PANTHER" id="PTHR30446">
    <property type="entry name" value="RECOMBINATION PROTEIN RECR"/>
    <property type="match status" value="1"/>
</dbReference>
<evidence type="ECO:0000313" key="8">
    <source>
        <dbReference type="EMBL" id="SUZ99279.1"/>
    </source>
</evidence>
<dbReference type="GO" id="GO:0006310">
    <property type="term" value="P:DNA recombination"/>
    <property type="evidence" value="ECO:0007669"/>
    <property type="project" value="UniProtKB-KW"/>
</dbReference>
<dbReference type="InterPro" id="IPR015967">
    <property type="entry name" value="Rcmb_RecR_Znf"/>
</dbReference>
<dbReference type="NCBIfam" id="TIGR00615">
    <property type="entry name" value="recR"/>
    <property type="match status" value="1"/>
</dbReference>
<dbReference type="EMBL" id="UINC01002687">
    <property type="protein sequence ID" value="SUZ99279.1"/>
    <property type="molecule type" value="Genomic_DNA"/>
</dbReference>
<gene>
    <name evidence="8" type="ORF">METZ01_LOCUS52133</name>
</gene>
<dbReference type="GO" id="GO:0003677">
    <property type="term" value="F:DNA binding"/>
    <property type="evidence" value="ECO:0007669"/>
    <property type="project" value="InterPro"/>
</dbReference>
<dbReference type="PROSITE" id="PS01300">
    <property type="entry name" value="RECR"/>
    <property type="match status" value="1"/>
</dbReference>
<evidence type="ECO:0000256" key="5">
    <source>
        <dbReference type="ARBA" id="ARBA00023172"/>
    </source>
</evidence>
<keyword evidence="1" id="KW-0479">Metal-binding</keyword>
<organism evidence="8">
    <name type="scientific">marine metagenome</name>
    <dbReference type="NCBI Taxonomy" id="408172"/>
    <lineage>
        <taxon>unclassified sequences</taxon>
        <taxon>metagenomes</taxon>
        <taxon>ecological metagenomes</taxon>
    </lineage>
</organism>
<protein>
    <recommendedName>
        <fullName evidence="7">Toprim domain-containing protein</fullName>
    </recommendedName>
</protein>
<dbReference type="Pfam" id="PF21176">
    <property type="entry name" value="RecR_HhH"/>
    <property type="match status" value="1"/>
</dbReference>
<keyword evidence="6" id="KW-0234">DNA repair</keyword>
<dbReference type="Gene3D" id="3.40.1360.10">
    <property type="match status" value="1"/>
</dbReference>
<dbReference type="PROSITE" id="PS50880">
    <property type="entry name" value="TOPRIM"/>
    <property type="match status" value="1"/>
</dbReference>
<keyword evidence="4" id="KW-0862">Zinc</keyword>
<dbReference type="SUPFAM" id="SSF111304">
    <property type="entry name" value="Recombination protein RecR"/>
    <property type="match status" value="1"/>
</dbReference>
<keyword evidence="2" id="KW-0227">DNA damage</keyword>
<dbReference type="CDD" id="cd01025">
    <property type="entry name" value="TOPRIM_recR"/>
    <property type="match status" value="1"/>
</dbReference>
<reference evidence="8" key="1">
    <citation type="submission" date="2018-05" db="EMBL/GenBank/DDBJ databases">
        <authorList>
            <person name="Lanie J.A."/>
            <person name="Ng W.-L."/>
            <person name="Kazmierczak K.M."/>
            <person name="Andrzejewski T.M."/>
            <person name="Davidsen T.M."/>
            <person name="Wayne K.J."/>
            <person name="Tettelin H."/>
            <person name="Glass J.I."/>
            <person name="Rusch D."/>
            <person name="Podicherti R."/>
            <person name="Tsui H.-C.T."/>
            <person name="Winkler M.E."/>
        </authorList>
    </citation>
    <scope>NUCLEOTIDE SEQUENCE</scope>
</reference>
<proteinExistence type="inferred from homology"/>
<accession>A0A381S733</accession>
<dbReference type="InterPro" id="IPR023627">
    <property type="entry name" value="Rcmb_RecR"/>
</dbReference>
<evidence type="ECO:0000256" key="2">
    <source>
        <dbReference type="ARBA" id="ARBA00022763"/>
    </source>
</evidence>
<dbReference type="InterPro" id="IPR000093">
    <property type="entry name" value="DNA_Rcmb_RecR"/>
</dbReference>
<dbReference type="AlphaFoldDB" id="A0A381S733"/>
<dbReference type="Gene3D" id="3.30.60.80">
    <property type="match status" value="1"/>
</dbReference>
<dbReference type="Gene3D" id="1.10.8.420">
    <property type="entry name" value="RecR Domain 1"/>
    <property type="match status" value="1"/>
</dbReference>
<feature type="domain" description="Toprim" evidence="7">
    <location>
        <begin position="83"/>
        <end position="178"/>
    </location>
</feature>
<dbReference type="InterPro" id="IPR006171">
    <property type="entry name" value="TOPRIM_dom"/>
</dbReference>
<dbReference type="InterPro" id="IPR034137">
    <property type="entry name" value="TOPRIM_RecR"/>
</dbReference>
<evidence type="ECO:0000256" key="3">
    <source>
        <dbReference type="ARBA" id="ARBA00022771"/>
    </source>
</evidence>
<sequence>MQYSSGTPPVQRLIEEFSRLPGIGPKSAQRLTYHLIRMPAEQAENLASAILSVKTRITLCSKCFHITENDPCTICSDTTRDQSKICVVEQPLDVMALEKTSTYDGLYHVLHGVISPINGIGPDDLKVKPLLQRLIDNDVTEIIMATNPNLEGEATSMFIHKLIEPSGIKITKPARGLPVGGDLEYADEATLGRAIEGRQNF</sequence>
<dbReference type="Pfam" id="PF21175">
    <property type="entry name" value="RecR_C"/>
    <property type="match status" value="1"/>
</dbReference>
<evidence type="ECO:0000256" key="4">
    <source>
        <dbReference type="ARBA" id="ARBA00022833"/>
    </source>
</evidence>
<dbReference type="HAMAP" id="MF_00017">
    <property type="entry name" value="RecR"/>
    <property type="match status" value="1"/>
</dbReference>
<dbReference type="PANTHER" id="PTHR30446:SF0">
    <property type="entry name" value="RECOMBINATION PROTEIN RECR"/>
    <property type="match status" value="1"/>
</dbReference>